<evidence type="ECO:0000313" key="1">
    <source>
        <dbReference type="EMBL" id="ERZ99049.1"/>
    </source>
</evidence>
<proteinExistence type="predicted"/>
<dbReference type="HOGENOM" id="CLU_3088477_0_0_1"/>
<sequence length="52" mass="6095">MSSNFDIVIVHIGTFFSLESLNLSQTSYFQFFLNRTFLFSYCLSSSEDQLRI</sequence>
<organism evidence="1">
    <name type="scientific">Rhizophagus irregularis (strain DAOM 181602 / DAOM 197198 / MUCL 43194)</name>
    <name type="common">Arbuscular mycorrhizal fungus</name>
    <name type="synonym">Glomus intraradices</name>
    <dbReference type="NCBI Taxonomy" id="747089"/>
    <lineage>
        <taxon>Eukaryota</taxon>
        <taxon>Fungi</taxon>
        <taxon>Fungi incertae sedis</taxon>
        <taxon>Mucoromycota</taxon>
        <taxon>Glomeromycotina</taxon>
        <taxon>Glomeromycetes</taxon>
        <taxon>Glomerales</taxon>
        <taxon>Glomeraceae</taxon>
        <taxon>Rhizophagus</taxon>
    </lineage>
</organism>
<name>U9ST30_RHIID</name>
<dbReference type="EMBL" id="KI298294">
    <property type="protein sequence ID" value="ERZ99049.1"/>
    <property type="molecule type" value="Genomic_DNA"/>
</dbReference>
<protein>
    <submittedName>
        <fullName evidence="1">Uncharacterized protein</fullName>
    </submittedName>
</protein>
<dbReference type="AlphaFoldDB" id="U9ST30"/>
<gene>
    <name evidence="1" type="ORF">GLOINDRAFT_9930</name>
</gene>
<reference evidence="1" key="1">
    <citation type="submission" date="2013-07" db="EMBL/GenBank/DDBJ databases">
        <title>The genome of an arbuscular mycorrhizal fungus provides insights into the evolution of the oldest plant symbiosis.</title>
        <authorList>
            <consortium name="DOE Joint Genome Institute"/>
            <person name="Tisserant E."/>
            <person name="Malbreil M."/>
            <person name="Kuo A."/>
            <person name="Kohler A."/>
            <person name="Symeonidi A."/>
            <person name="Balestrini R."/>
            <person name="Charron P."/>
            <person name="Duensing N."/>
            <person name="Frei-dit-Frey N."/>
            <person name="Gianinazzi-Pearson V."/>
            <person name="Gilbert B."/>
            <person name="Handa Y."/>
            <person name="Hijri M."/>
            <person name="Kaul R."/>
            <person name="Kawaguchi M."/>
            <person name="Krajinski F."/>
            <person name="Lammers P."/>
            <person name="Lapierre D."/>
            <person name="Masclaux F.G."/>
            <person name="Murat C."/>
            <person name="Morin E."/>
            <person name="Ndikumana S."/>
            <person name="Pagni M."/>
            <person name="Petitpierre D."/>
            <person name="Requena N."/>
            <person name="Rosikiewicz P."/>
            <person name="Riley R."/>
            <person name="Saito K."/>
            <person name="San Clemente H."/>
            <person name="Shapiro H."/>
            <person name="van Tuinen D."/>
            <person name="Becard G."/>
            <person name="Bonfante P."/>
            <person name="Paszkowski U."/>
            <person name="Shachar-Hill Y."/>
            <person name="Young J.P."/>
            <person name="Sanders I.R."/>
            <person name="Henrissat B."/>
            <person name="Rensing S.A."/>
            <person name="Grigoriev I.V."/>
            <person name="Corradi N."/>
            <person name="Roux C."/>
            <person name="Martin F."/>
        </authorList>
    </citation>
    <scope>NUCLEOTIDE SEQUENCE</scope>
    <source>
        <strain evidence="1">DAOM 197198</strain>
    </source>
</reference>
<accession>U9ST30</accession>